<reference evidence="1" key="2">
    <citation type="submission" date="2020-09" db="EMBL/GenBank/DDBJ databases">
        <authorList>
            <person name="Sun Q."/>
            <person name="Zhou Y."/>
        </authorList>
    </citation>
    <scope>NUCLEOTIDE SEQUENCE</scope>
    <source>
        <strain evidence="1">CGMCC 1.15454</strain>
    </source>
</reference>
<protein>
    <submittedName>
        <fullName evidence="1">Uncharacterized protein</fullName>
    </submittedName>
</protein>
<dbReference type="Proteomes" id="UP000621492">
    <property type="component" value="Unassembled WGS sequence"/>
</dbReference>
<evidence type="ECO:0000313" key="2">
    <source>
        <dbReference type="Proteomes" id="UP000621492"/>
    </source>
</evidence>
<reference evidence="1" key="1">
    <citation type="journal article" date="2014" name="Int. J. Syst. Evol. Microbiol.">
        <title>Complete genome sequence of Corynebacterium casei LMG S-19264T (=DSM 44701T), isolated from a smear-ripened cheese.</title>
        <authorList>
            <consortium name="US DOE Joint Genome Institute (JGI-PGF)"/>
            <person name="Walter F."/>
            <person name="Albersmeier A."/>
            <person name="Kalinowski J."/>
            <person name="Ruckert C."/>
        </authorList>
    </citation>
    <scope>NUCLEOTIDE SEQUENCE</scope>
    <source>
        <strain evidence="1">CGMCC 1.15454</strain>
    </source>
</reference>
<gene>
    <name evidence="1" type="ORF">GCM10011409_00250</name>
</gene>
<evidence type="ECO:0000313" key="1">
    <source>
        <dbReference type="EMBL" id="GGB26883.1"/>
    </source>
</evidence>
<dbReference type="EMBL" id="BMJD01000001">
    <property type="protein sequence ID" value="GGB26883.1"/>
    <property type="molecule type" value="Genomic_DNA"/>
</dbReference>
<keyword evidence="2" id="KW-1185">Reference proteome</keyword>
<organism evidence="1 2">
    <name type="scientific">Lentibacillus populi</name>
    <dbReference type="NCBI Taxonomy" id="1827502"/>
    <lineage>
        <taxon>Bacteria</taxon>
        <taxon>Bacillati</taxon>
        <taxon>Bacillota</taxon>
        <taxon>Bacilli</taxon>
        <taxon>Bacillales</taxon>
        <taxon>Bacillaceae</taxon>
        <taxon>Lentibacillus</taxon>
    </lineage>
</organism>
<comment type="caution">
    <text evidence="1">The sequence shown here is derived from an EMBL/GenBank/DDBJ whole genome shotgun (WGS) entry which is preliminary data.</text>
</comment>
<sequence length="77" mass="8743">MSIPIYVDEDRRIEVMELPSECGICHKNIYPKYLTGTCVSGSLEQGTNMELVFKCTNKDCRSLIVGYYNNKNTENGD</sequence>
<dbReference type="RefSeq" id="WP_188724516.1">
    <property type="nucleotide sequence ID" value="NZ_BMJD01000001.1"/>
</dbReference>
<name>A0A9W5TTR1_9BACI</name>
<dbReference type="AlphaFoldDB" id="A0A9W5TTR1"/>
<accession>A0A9W5TTR1</accession>
<proteinExistence type="predicted"/>